<organism evidence="1 2">
    <name type="scientific">Streptomyces scopuliridis</name>
    <dbReference type="NCBI Taxonomy" id="452529"/>
    <lineage>
        <taxon>Bacteria</taxon>
        <taxon>Bacillati</taxon>
        <taxon>Actinomycetota</taxon>
        <taxon>Actinomycetes</taxon>
        <taxon>Kitasatosporales</taxon>
        <taxon>Streptomycetaceae</taxon>
        <taxon>Streptomyces</taxon>
    </lineage>
</organism>
<dbReference type="EMBL" id="CP109109">
    <property type="protein sequence ID" value="WSB98775.1"/>
    <property type="molecule type" value="Genomic_DNA"/>
</dbReference>
<accession>A0ACD4ZKT6</accession>
<sequence length="127" mass="13881">MFELAALLNQLAAIQNRLIQDELQKLDEPAFFEPVFGCWPAVGGGGVLLHSSAVHVGAAAFRLIRESLNGNLEEVTTTAADFSIVGCSLRSRIWIRSSGSFSSVINGSRLISIWKHQVLYNQPIQRG</sequence>
<name>A0ACD4ZKT6_9ACTN</name>
<proteinExistence type="predicted"/>
<keyword evidence="2" id="KW-1185">Reference proteome</keyword>
<gene>
    <name evidence="1" type="ORF">OG835_18255</name>
</gene>
<dbReference type="Proteomes" id="UP001348369">
    <property type="component" value="Chromosome"/>
</dbReference>
<protein>
    <submittedName>
        <fullName evidence="1">Uncharacterized protein</fullName>
    </submittedName>
</protein>
<evidence type="ECO:0000313" key="1">
    <source>
        <dbReference type="EMBL" id="WSB98775.1"/>
    </source>
</evidence>
<reference evidence="1" key="1">
    <citation type="submission" date="2022-10" db="EMBL/GenBank/DDBJ databases">
        <title>The complete genomes of actinobacterial strains from the NBC collection.</title>
        <authorList>
            <person name="Joergensen T.S."/>
            <person name="Alvarez Arevalo M."/>
            <person name="Sterndorff E.B."/>
            <person name="Faurdal D."/>
            <person name="Vuksanovic O."/>
            <person name="Mourched A.-S."/>
            <person name="Charusanti P."/>
            <person name="Shaw S."/>
            <person name="Blin K."/>
            <person name="Weber T."/>
        </authorList>
    </citation>
    <scope>NUCLEOTIDE SEQUENCE</scope>
    <source>
        <strain evidence="1">NBC 01771</strain>
    </source>
</reference>
<evidence type="ECO:0000313" key="2">
    <source>
        <dbReference type="Proteomes" id="UP001348369"/>
    </source>
</evidence>